<dbReference type="InterPro" id="IPR013099">
    <property type="entry name" value="K_chnl_dom"/>
</dbReference>
<protein>
    <submittedName>
        <fullName evidence="4">Small-conductance calcium-activated potassium channel protein</fullName>
    </submittedName>
</protein>
<reference evidence="4 5" key="1">
    <citation type="submission" date="2014-06" db="EMBL/GenBank/DDBJ databases">
        <authorList>
            <person name="Swart Estienne"/>
        </authorList>
    </citation>
    <scope>NUCLEOTIDE SEQUENCE [LARGE SCALE GENOMIC DNA]</scope>
    <source>
        <strain evidence="4 5">130c</strain>
    </source>
</reference>
<accession>A0A078AG52</accession>
<name>A0A078AG52_STYLE</name>
<dbReference type="InParanoid" id="A0A078AG52"/>
<dbReference type="InterPro" id="IPR015449">
    <property type="entry name" value="K_chnl_Ca-activ_SK"/>
</dbReference>
<organism evidence="4 5">
    <name type="scientific">Stylonychia lemnae</name>
    <name type="common">Ciliate</name>
    <dbReference type="NCBI Taxonomy" id="5949"/>
    <lineage>
        <taxon>Eukaryota</taxon>
        <taxon>Sar</taxon>
        <taxon>Alveolata</taxon>
        <taxon>Ciliophora</taxon>
        <taxon>Intramacronucleata</taxon>
        <taxon>Spirotrichea</taxon>
        <taxon>Stichotrichia</taxon>
        <taxon>Sporadotrichida</taxon>
        <taxon>Oxytrichidae</taxon>
        <taxon>Stylonychinae</taxon>
        <taxon>Stylonychia</taxon>
    </lineage>
</organism>
<feature type="compositionally biased region" description="Polar residues" evidence="1">
    <location>
        <begin position="344"/>
        <end position="362"/>
    </location>
</feature>
<evidence type="ECO:0000313" key="5">
    <source>
        <dbReference type="Proteomes" id="UP000039865"/>
    </source>
</evidence>
<keyword evidence="5" id="KW-1185">Reference proteome</keyword>
<dbReference type="Proteomes" id="UP000039865">
    <property type="component" value="Unassembled WGS sequence"/>
</dbReference>
<gene>
    <name evidence="4" type="primary">Contig2511.g2700</name>
    <name evidence="4" type="ORF">STYLEM_8840</name>
</gene>
<dbReference type="SUPFAM" id="SSF81324">
    <property type="entry name" value="Voltage-gated potassium channels"/>
    <property type="match status" value="1"/>
</dbReference>
<dbReference type="OrthoDB" id="10035564at2759"/>
<keyword evidence="4" id="KW-0813">Transport</keyword>
<keyword evidence="2" id="KW-0812">Transmembrane</keyword>
<feature type="region of interest" description="Disordered" evidence="1">
    <location>
        <begin position="344"/>
        <end position="367"/>
    </location>
</feature>
<proteinExistence type="predicted"/>
<keyword evidence="2" id="KW-0472">Membrane</keyword>
<evidence type="ECO:0000256" key="2">
    <source>
        <dbReference type="SAM" id="Phobius"/>
    </source>
</evidence>
<feature type="region of interest" description="Disordered" evidence="1">
    <location>
        <begin position="306"/>
        <end position="328"/>
    </location>
</feature>
<dbReference type="AlphaFoldDB" id="A0A078AG52"/>
<dbReference type="PRINTS" id="PR00169">
    <property type="entry name" value="KCHANNEL"/>
</dbReference>
<dbReference type="GO" id="GO:0016020">
    <property type="term" value="C:membrane"/>
    <property type="evidence" value="ECO:0007669"/>
    <property type="project" value="InterPro"/>
</dbReference>
<keyword evidence="2" id="KW-1133">Transmembrane helix</keyword>
<dbReference type="Pfam" id="PF07885">
    <property type="entry name" value="Ion_trans_2"/>
    <property type="match status" value="1"/>
</dbReference>
<dbReference type="Gene3D" id="1.10.287.70">
    <property type="match status" value="1"/>
</dbReference>
<dbReference type="PANTHER" id="PTHR10153">
    <property type="entry name" value="SMALL CONDUCTANCE CALCIUM-ACTIVATED POTASSIUM CHANNEL"/>
    <property type="match status" value="1"/>
</dbReference>
<feature type="transmembrane region" description="Helical" evidence="2">
    <location>
        <begin position="81"/>
        <end position="101"/>
    </location>
</feature>
<sequence>MQKNPYLMLVLAFIISSVMLGFAVRTLERPYYQDDQTGESEVKGAGYQDYNFIMNGWWLIVVTMTTVGFGDFYAKTYLGRMISSLACIYGTFLVSLMVVTLQSQQQKAFDSLRSIAHFQLKKIAAAKYIFYRFKFYKINKKLCQQQLIDKKQQMLFEDIKFRKEKARVDFKYLYKQIQLNPDTEILFLEDIDEKIRQIYQSLEKDDRRTEMYQQEFQNAKLQKEIKLQQENRNILKYKLTKIQQELQHRLKDDKYNHQIQLENEEDSSTQKYPTKSLNFDIPSIQVITPSSEINLTEGIQSRILKQRQSQQKKLGHRSRFNSQDDQTISEIRLDLPPRETNFQVDQQESLGSSQQNPDYTQYSRKRVDKQNDIMLSLKPRNKTPNRIELIKSRTFLTEQDFTSTSQTQQLSKQTTFDNQNSRHQNLSIIFDKNAQVRSINDIIQDKQGQIQQSFTNLQIKKATAYKKNLHLKMNNNQNQ</sequence>
<feature type="domain" description="Potassium channel" evidence="3">
    <location>
        <begin position="54"/>
        <end position="102"/>
    </location>
</feature>
<feature type="transmembrane region" description="Helical" evidence="2">
    <location>
        <begin position="56"/>
        <end position="74"/>
    </location>
</feature>
<evidence type="ECO:0000256" key="1">
    <source>
        <dbReference type="SAM" id="MobiDB-lite"/>
    </source>
</evidence>
<keyword evidence="4" id="KW-0406">Ion transport</keyword>
<keyword evidence="4" id="KW-0407">Ion channel</keyword>
<evidence type="ECO:0000313" key="4">
    <source>
        <dbReference type="EMBL" id="CDW79848.1"/>
    </source>
</evidence>
<dbReference type="EMBL" id="CCKQ01008389">
    <property type="protein sequence ID" value="CDW79848.1"/>
    <property type="molecule type" value="Genomic_DNA"/>
</dbReference>
<dbReference type="GO" id="GO:0016286">
    <property type="term" value="F:small conductance calcium-activated potassium channel activity"/>
    <property type="evidence" value="ECO:0007669"/>
    <property type="project" value="InterPro"/>
</dbReference>
<feature type="transmembrane region" description="Helical" evidence="2">
    <location>
        <begin position="7"/>
        <end position="24"/>
    </location>
</feature>
<evidence type="ECO:0000259" key="3">
    <source>
        <dbReference type="Pfam" id="PF07885"/>
    </source>
</evidence>